<organism evidence="1 2">
    <name type="scientific">Luteimicrobium album</name>
    <dbReference type="NCBI Taxonomy" id="1054550"/>
    <lineage>
        <taxon>Bacteria</taxon>
        <taxon>Bacillati</taxon>
        <taxon>Actinomycetota</taxon>
        <taxon>Actinomycetes</taxon>
        <taxon>Micrococcales</taxon>
        <taxon>Luteimicrobium</taxon>
    </lineage>
</organism>
<dbReference type="EMBL" id="BSUK01000001">
    <property type="protein sequence ID" value="GMA23341.1"/>
    <property type="molecule type" value="Genomic_DNA"/>
</dbReference>
<gene>
    <name evidence="1" type="ORF">GCM10025864_11000</name>
</gene>
<evidence type="ECO:0000313" key="2">
    <source>
        <dbReference type="Proteomes" id="UP001157091"/>
    </source>
</evidence>
<dbReference type="Proteomes" id="UP001157091">
    <property type="component" value="Unassembled WGS sequence"/>
</dbReference>
<protein>
    <submittedName>
        <fullName evidence="1">Uncharacterized protein</fullName>
    </submittedName>
</protein>
<sequence>MRAILRVWHSLYATAAARDLVALALRFPHRTCVRVSPEALARATMRHFRDAGTFSEVSRAVELLTYGREKCARINTASPATDYEPHWLL</sequence>
<proteinExistence type="predicted"/>
<name>A0ABQ6HZ93_9MICO</name>
<accession>A0ABQ6HZ93</accession>
<comment type="caution">
    <text evidence="1">The sequence shown here is derived from an EMBL/GenBank/DDBJ whole genome shotgun (WGS) entry which is preliminary data.</text>
</comment>
<keyword evidence="2" id="KW-1185">Reference proteome</keyword>
<reference evidence="2" key="1">
    <citation type="journal article" date="2019" name="Int. J. Syst. Evol. Microbiol.">
        <title>The Global Catalogue of Microorganisms (GCM) 10K type strain sequencing project: providing services to taxonomists for standard genome sequencing and annotation.</title>
        <authorList>
            <consortium name="The Broad Institute Genomics Platform"/>
            <consortium name="The Broad Institute Genome Sequencing Center for Infectious Disease"/>
            <person name="Wu L."/>
            <person name="Ma J."/>
        </authorList>
    </citation>
    <scope>NUCLEOTIDE SEQUENCE [LARGE SCALE GENOMIC DNA]</scope>
    <source>
        <strain evidence="2">NBRC 106348</strain>
    </source>
</reference>
<evidence type="ECO:0000313" key="1">
    <source>
        <dbReference type="EMBL" id="GMA23341.1"/>
    </source>
</evidence>